<evidence type="ECO:0000313" key="2">
    <source>
        <dbReference type="Proteomes" id="UP001164748"/>
    </source>
</evidence>
<protein>
    <submittedName>
        <fullName evidence="1">Uncharacterized protein</fullName>
    </submittedName>
</protein>
<sequence length="40" mass="4365">MTASSLALSFREKSRRQIGNKALVRKQQAIAFAQGQTSQG</sequence>
<gene>
    <name evidence="1" type="ORF">N8M53_05530</name>
</gene>
<dbReference type="Proteomes" id="UP001164748">
    <property type="component" value="Chromosome"/>
</dbReference>
<accession>A0AA47KMI6</accession>
<dbReference type="EMBL" id="CP114588">
    <property type="protein sequence ID" value="WBA09656.1"/>
    <property type="molecule type" value="Genomic_DNA"/>
</dbReference>
<dbReference type="AlphaFoldDB" id="A0AA47KMI6"/>
<dbReference type="RefSeq" id="WP_269579779.1">
    <property type="nucleotide sequence ID" value="NZ_CP114588.1"/>
</dbReference>
<reference evidence="1" key="1">
    <citation type="submission" date="2022-09" db="EMBL/GenBank/DDBJ databases">
        <authorList>
            <person name="Li Z.-J."/>
        </authorList>
    </citation>
    <scope>NUCLEOTIDE SEQUENCE</scope>
    <source>
        <strain evidence="1">TGB11</strain>
    </source>
</reference>
<name>A0AA47KMI6_9GAMM</name>
<evidence type="ECO:0000313" key="1">
    <source>
        <dbReference type="EMBL" id="WBA09656.1"/>
    </source>
</evidence>
<proteinExistence type="predicted"/>
<organism evidence="1 2">
    <name type="scientific">Salinivibrio kushneri</name>
    <dbReference type="NCBI Taxonomy" id="1908198"/>
    <lineage>
        <taxon>Bacteria</taxon>
        <taxon>Pseudomonadati</taxon>
        <taxon>Pseudomonadota</taxon>
        <taxon>Gammaproteobacteria</taxon>
        <taxon>Vibrionales</taxon>
        <taxon>Vibrionaceae</taxon>
        <taxon>Salinivibrio</taxon>
    </lineage>
</organism>